<feature type="region of interest" description="Disordered" evidence="1">
    <location>
        <begin position="34"/>
        <end position="108"/>
    </location>
</feature>
<feature type="compositionally biased region" description="Basic and acidic residues" evidence="1">
    <location>
        <begin position="61"/>
        <end position="93"/>
    </location>
</feature>
<evidence type="ECO:0000313" key="3">
    <source>
        <dbReference type="EMBL" id="CAH3022283.1"/>
    </source>
</evidence>
<proteinExistence type="predicted"/>
<feature type="chain" id="PRO_5045744617" evidence="2">
    <location>
        <begin position="30"/>
        <end position="148"/>
    </location>
</feature>
<reference evidence="3 4" key="1">
    <citation type="submission" date="2022-05" db="EMBL/GenBank/DDBJ databases">
        <authorList>
            <consortium name="Genoscope - CEA"/>
            <person name="William W."/>
        </authorList>
    </citation>
    <scope>NUCLEOTIDE SEQUENCE [LARGE SCALE GENOMIC DNA]</scope>
</reference>
<keyword evidence="4" id="KW-1185">Reference proteome</keyword>
<sequence length="148" mass="16721">MQKTNMAPLIQRLLFLGIILLLTNHYVKSSPARIPVKDDKDKETSDKSQTDNGEKNSVVQSREEKADVEDDQRQKPVESQERKEQPKEEENSAKIKFAGGGGRLDDDQSDCAEDITRLCPEIPKGNNFALLVCLQEKAKVQCTLYCRL</sequence>
<comment type="caution">
    <text evidence="3">The sequence shown here is derived from an EMBL/GenBank/DDBJ whole genome shotgun (WGS) entry which is preliminary data.</text>
</comment>
<keyword evidence="2" id="KW-0732">Signal</keyword>
<dbReference type="Proteomes" id="UP001159427">
    <property type="component" value="Unassembled WGS sequence"/>
</dbReference>
<organism evidence="3 4">
    <name type="scientific">Porites evermanni</name>
    <dbReference type="NCBI Taxonomy" id="104178"/>
    <lineage>
        <taxon>Eukaryota</taxon>
        <taxon>Metazoa</taxon>
        <taxon>Cnidaria</taxon>
        <taxon>Anthozoa</taxon>
        <taxon>Hexacorallia</taxon>
        <taxon>Scleractinia</taxon>
        <taxon>Fungiina</taxon>
        <taxon>Poritidae</taxon>
        <taxon>Porites</taxon>
    </lineage>
</organism>
<dbReference type="EMBL" id="CALNXI010000212">
    <property type="protein sequence ID" value="CAH3022283.1"/>
    <property type="molecule type" value="Genomic_DNA"/>
</dbReference>
<gene>
    <name evidence="3" type="ORF">PEVE_00014773</name>
</gene>
<feature type="signal peptide" evidence="2">
    <location>
        <begin position="1"/>
        <end position="29"/>
    </location>
</feature>
<name>A0ABN8M2A9_9CNID</name>
<evidence type="ECO:0000256" key="1">
    <source>
        <dbReference type="SAM" id="MobiDB-lite"/>
    </source>
</evidence>
<feature type="compositionally biased region" description="Basic and acidic residues" evidence="1">
    <location>
        <begin position="35"/>
        <end position="54"/>
    </location>
</feature>
<evidence type="ECO:0000256" key="2">
    <source>
        <dbReference type="SAM" id="SignalP"/>
    </source>
</evidence>
<accession>A0ABN8M2A9</accession>
<evidence type="ECO:0000313" key="4">
    <source>
        <dbReference type="Proteomes" id="UP001159427"/>
    </source>
</evidence>
<protein>
    <submittedName>
        <fullName evidence="3">Uncharacterized protein</fullName>
    </submittedName>
</protein>